<keyword evidence="5 6" id="KW-0472">Membrane</keyword>
<feature type="transmembrane region" description="Helical" evidence="6">
    <location>
        <begin position="69"/>
        <end position="92"/>
    </location>
</feature>
<evidence type="ECO:0000313" key="9">
    <source>
        <dbReference type="Proteomes" id="UP001500279"/>
    </source>
</evidence>
<sequence>MNATVPSPDAANSRFATTRRETLALLASMRFAITLLCVICIASVIGTVVKQGEQLPDYVNKFGPFWAELFGHVSLFTVYSAPWFLLILAFLVTSTSLCIARNAPKILADLRSFKEGVREQSLKAFHHKAEGGIALQGQAALDHVSAVLARHGWQAKAQVRAGGTMVAARKGRVNKLGYLSAHSAIVLICLGGLFDGDLVVKAQMALTGKSTFEGGGLIRDVPPEHRLPAGNPTFRGNLMVPEGARSGTAILQMPDGIVLQDLDFDVELKRFMVEYYETGMPRLFASQIVLHDHDGSPPVEATVKVNEPVTHHGVAIYQSSFEDGGSTLKLKALPLQAGGQPFEINTRVGDSVPLQQGKSPLTLEVTGLRVINVENLGAAEGAGTDVRKVDLGSTLNKHLGSGVSPDKAKQLHNVGPSITYKLRDASGQAREFSNYMVPIELDGQRVFVVGVRDTPADSFRYLRLPVDEQGSLDGWLRLRQALGDTALREQAASRYARQAAPADKPEMIEQLRVTSARALALFAGVEPASKKSTPGAQPSAGLVALSQFIDDSVPQAERARVADVLLRILNSALYELNDIAREQAGLKPLGSEAAAQSFMALAVISLSDSFFYPAPVLLELQDFQQRQASVFQVARAPGKTLVYLGAVLLIIGVFAMLYVRERRLWVWLHGAGEANPGSRMLIALSTPRRTLDVDAEFTALRQDLLGASAAAEPAVIGDTP</sequence>
<evidence type="ECO:0000256" key="2">
    <source>
        <dbReference type="ARBA" id="ARBA00022692"/>
    </source>
</evidence>
<evidence type="ECO:0000256" key="6">
    <source>
        <dbReference type="SAM" id="Phobius"/>
    </source>
</evidence>
<dbReference type="InterPro" id="IPR007816">
    <property type="entry name" value="ResB-like_domain"/>
</dbReference>
<feature type="transmembrane region" description="Helical" evidence="6">
    <location>
        <begin position="641"/>
        <end position="659"/>
    </location>
</feature>
<evidence type="ECO:0000256" key="3">
    <source>
        <dbReference type="ARBA" id="ARBA00022748"/>
    </source>
</evidence>
<keyword evidence="9" id="KW-1185">Reference proteome</keyword>
<keyword evidence="2 6" id="KW-0812">Transmembrane</keyword>
<comment type="caution">
    <text evidence="8">The sequence shown here is derived from an EMBL/GenBank/DDBJ whole genome shotgun (WGS) entry which is preliminary data.</text>
</comment>
<keyword evidence="3" id="KW-0201">Cytochrome c-type biogenesis</keyword>
<dbReference type="EMBL" id="BAAAEW010000047">
    <property type="protein sequence ID" value="GAA0768218.1"/>
    <property type="molecule type" value="Genomic_DNA"/>
</dbReference>
<comment type="subcellular location">
    <subcellularLocation>
        <location evidence="1">Membrane</location>
        <topology evidence="1">Multi-pass membrane protein</topology>
    </subcellularLocation>
</comment>
<evidence type="ECO:0000313" key="8">
    <source>
        <dbReference type="EMBL" id="GAA0768218.1"/>
    </source>
</evidence>
<reference evidence="8 9" key="1">
    <citation type="journal article" date="2019" name="Int. J. Syst. Evol. Microbiol.">
        <title>The Global Catalogue of Microorganisms (GCM) 10K type strain sequencing project: providing services to taxonomists for standard genome sequencing and annotation.</title>
        <authorList>
            <consortium name="The Broad Institute Genomics Platform"/>
            <consortium name="The Broad Institute Genome Sequencing Center for Infectious Disease"/>
            <person name="Wu L."/>
            <person name="Ma J."/>
        </authorList>
    </citation>
    <scope>NUCLEOTIDE SEQUENCE [LARGE SCALE GENOMIC DNA]</scope>
    <source>
        <strain evidence="8 9">JCM 15503</strain>
    </source>
</reference>
<evidence type="ECO:0000259" key="7">
    <source>
        <dbReference type="Pfam" id="PF05140"/>
    </source>
</evidence>
<protein>
    <submittedName>
        <fullName evidence="8">Cytochrome c biogenesis protein ResB</fullName>
    </submittedName>
</protein>
<dbReference type="PANTHER" id="PTHR31566">
    <property type="entry name" value="CYTOCHROME C BIOGENESIS PROTEIN CCS1, CHLOROPLASTIC"/>
    <property type="match status" value="1"/>
</dbReference>
<feature type="transmembrane region" description="Helical" evidence="6">
    <location>
        <begin position="176"/>
        <end position="194"/>
    </location>
</feature>
<accession>A0ABN1KIX1</accession>
<gene>
    <name evidence="8" type="ORF">GCM10009107_57870</name>
</gene>
<evidence type="ECO:0000256" key="5">
    <source>
        <dbReference type="ARBA" id="ARBA00023136"/>
    </source>
</evidence>
<proteinExistence type="predicted"/>
<dbReference type="PANTHER" id="PTHR31566:SF0">
    <property type="entry name" value="CYTOCHROME C BIOGENESIS PROTEIN CCS1, CHLOROPLASTIC"/>
    <property type="match status" value="1"/>
</dbReference>
<dbReference type="Pfam" id="PF05140">
    <property type="entry name" value="ResB"/>
    <property type="match status" value="1"/>
</dbReference>
<feature type="transmembrane region" description="Helical" evidence="6">
    <location>
        <begin position="23"/>
        <end position="49"/>
    </location>
</feature>
<dbReference type="RefSeq" id="WP_231010206.1">
    <property type="nucleotide sequence ID" value="NZ_BAAAEW010000047.1"/>
</dbReference>
<organism evidence="8 9">
    <name type="scientific">Ideonella azotifigens</name>
    <dbReference type="NCBI Taxonomy" id="513160"/>
    <lineage>
        <taxon>Bacteria</taxon>
        <taxon>Pseudomonadati</taxon>
        <taxon>Pseudomonadota</taxon>
        <taxon>Betaproteobacteria</taxon>
        <taxon>Burkholderiales</taxon>
        <taxon>Sphaerotilaceae</taxon>
        <taxon>Ideonella</taxon>
    </lineage>
</organism>
<dbReference type="Proteomes" id="UP001500279">
    <property type="component" value="Unassembled WGS sequence"/>
</dbReference>
<evidence type="ECO:0000256" key="1">
    <source>
        <dbReference type="ARBA" id="ARBA00004141"/>
    </source>
</evidence>
<keyword evidence="4 6" id="KW-1133">Transmembrane helix</keyword>
<evidence type="ECO:0000256" key="4">
    <source>
        <dbReference type="ARBA" id="ARBA00022989"/>
    </source>
</evidence>
<name>A0ABN1KIX1_9BURK</name>
<feature type="domain" description="ResB-like" evidence="7">
    <location>
        <begin position="29"/>
        <end position="697"/>
    </location>
</feature>
<dbReference type="InterPro" id="IPR023494">
    <property type="entry name" value="Cyt_c_bgen_Ccs1/CcsB/ResB"/>
</dbReference>